<evidence type="ECO:0000256" key="1">
    <source>
        <dbReference type="SAM" id="Phobius"/>
    </source>
</evidence>
<organism evidence="2 3">
    <name type="scientific">Cellulosimicrobium cellulans F16</name>
    <dbReference type="NCBI Taxonomy" id="1350482"/>
    <lineage>
        <taxon>Bacteria</taxon>
        <taxon>Bacillati</taxon>
        <taxon>Actinomycetota</taxon>
        <taxon>Actinomycetes</taxon>
        <taxon>Micrococcales</taxon>
        <taxon>Promicromonosporaceae</taxon>
        <taxon>Cellulosimicrobium</taxon>
    </lineage>
</organism>
<dbReference type="EMBL" id="ATNL01000006">
    <property type="protein sequence ID" value="KON74634.1"/>
    <property type="molecule type" value="Genomic_DNA"/>
</dbReference>
<accession>A0A0M0FAM0</accession>
<feature type="transmembrane region" description="Helical" evidence="1">
    <location>
        <begin position="6"/>
        <end position="28"/>
    </location>
</feature>
<dbReference type="PATRIC" id="fig|1350482.3.peg.286"/>
<evidence type="ECO:0000313" key="2">
    <source>
        <dbReference type="EMBL" id="KON74634.1"/>
    </source>
</evidence>
<keyword evidence="1" id="KW-0472">Membrane</keyword>
<gene>
    <name evidence="2" type="ORF">M768_01510</name>
</gene>
<keyword evidence="1" id="KW-1133">Transmembrane helix</keyword>
<evidence type="ECO:0000313" key="3">
    <source>
        <dbReference type="Proteomes" id="UP000037387"/>
    </source>
</evidence>
<protein>
    <submittedName>
        <fullName evidence="2">Uncharacterized protein</fullName>
    </submittedName>
</protein>
<comment type="caution">
    <text evidence="2">The sequence shown here is derived from an EMBL/GenBank/DDBJ whole genome shotgun (WGS) entry which is preliminary data.</text>
</comment>
<sequence>MRVPRLMFWATLVLVCAGLAVTFVLAAVHR</sequence>
<name>A0A0M0FAM0_CELCE</name>
<dbReference type="Proteomes" id="UP000037387">
    <property type="component" value="Unassembled WGS sequence"/>
</dbReference>
<keyword evidence="3" id="KW-1185">Reference proteome</keyword>
<dbReference type="AlphaFoldDB" id="A0A0M0FAM0"/>
<proteinExistence type="predicted"/>
<keyword evidence="1" id="KW-0812">Transmembrane</keyword>
<reference evidence="2 3" key="1">
    <citation type="journal article" date="2015" name="Sci. Rep.">
        <title>Functional and structural properties of a novel cellulosome-like multienzyme complex: efficient glycoside hydrolysis of water-insoluble 7-xylosyl-10-deacetylpaclitaxel.</title>
        <authorList>
            <person name="Dou T.Y."/>
            <person name="Luan H.W."/>
            <person name="Ge G.B."/>
            <person name="Dong M.M."/>
            <person name="Zou H.F."/>
            <person name="He Y.Q."/>
            <person name="Cui P."/>
            <person name="Wang J.Y."/>
            <person name="Hao D.C."/>
            <person name="Yang S.L."/>
            <person name="Yang L."/>
        </authorList>
    </citation>
    <scope>NUCLEOTIDE SEQUENCE [LARGE SCALE GENOMIC DNA]</scope>
    <source>
        <strain evidence="2 3">F16</strain>
    </source>
</reference>